<feature type="region of interest" description="Disordered" evidence="1">
    <location>
        <begin position="1"/>
        <end position="35"/>
    </location>
</feature>
<comment type="caution">
    <text evidence="2">The sequence shown here is derived from an EMBL/GenBank/DDBJ whole genome shotgun (WGS) entry which is preliminary data.</text>
</comment>
<dbReference type="Proteomes" id="UP000810207">
    <property type="component" value="Unassembled WGS sequence"/>
</dbReference>
<accession>A0ABS4RR75</accession>
<gene>
    <name evidence="2" type="ORF">J2Z28_002013</name>
</gene>
<sequence>MELNETTSLNEPDEPNGSNDGLFQRMNFKQGAARA</sequence>
<feature type="compositionally biased region" description="Polar residues" evidence="1">
    <location>
        <begin position="1"/>
        <end position="21"/>
    </location>
</feature>
<keyword evidence="3" id="KW-1185">Reference proteome</keyword>
<name>A0ABS4RR75_PAEXY</name>
<dbReference type="EMBL" id="JAGIKV010000006">
    <property type="protein sequence ID" value="MBP2245395.1"/>
    <property type="molecule type" value="Genomic_DNA"/>
</dbReference>
<reference evidence="2 3" key="1">
    <citation type="submission" date="2021-03" db="EMBL/GenBank/DDBJ databases">
        <title>Genomic Encyclopedia of Type Strains, Phase IV (KMG-IV): sequencing the most valuable type-strain genomes for metagenomic binning, comparative biology and taxonomic classification.</title>
        <authorList>
            <person name="Goeker M."/>
        </authorList>
    </citation>
    <scope>NUCLEOTIDE SEQUENCE [LARGE SCALE GENOMIC DNA]</scope>
    <source>
        <strain evidence="2 3">DSM 21292</strain>
    </source>
</reference>
<evidence type="ECO:0000256" key="1">
    <source>
        <dbReference type="SAM" id="MobiDB-lite"/>
    </source>
</evidence>
<evidence type="ECO:0000313" key="3">
    <source>
        <dbReference type="Proteomes" id="UP000810207"/>
    </source>
</evidence>
<organism evidence="2 3">
    <name type="scientific">Paenibacillus xylanexedens</name>
    <dbReference type="NCBI Taxonomy" id="528191"/>
    <lineage>
        <taxon>Bacteria</taxon>
        <taxon>Bacillati</taxon>
        <taxon>Bacillota</taxon>
        <taxon>Bacilli</taxon>
        <taxon>Bacillales</taxon>
        <taxon>Paenibacillaceae</taxon>
        <taxon>Paenibacillus</taxon>
    </lineage>
</organism>
<evidence type="ECO:0000313" key="2">
    <source>
        <dbReference type="EMBL" id="MBP2245395.1"/>
    </source>
</evidence>
<proteinExistence type="predicted"/>
<protein>
    <submittedName>
        <fullName evidence="2">Uncharacterized protein</fullName>
    </submittedName>
</protein>